<evidence type="ECO:0000256" key="1">
    <source>
        <dbReference type="SAM" id="MobiDB-lite"/>
    </source>
</evidence>
<reference evidence="3" key="1">
    <citation type="submission" date="2021-06" db="EMBL/GenBank/DDBJ databases">
        <authorList>
            <person name="Kallberg Y."/>
            <person name="Tangrot J."/>
            <person name="Rosling A."/>
        </authorList>
    </citation>
    <scope>NUCLEOTIDE SEQUENCE</scope>
    <source>
        <strain evidence="3">IN212</strain>
    </source>
</reference>
<keyword evidence="4" id="KW-1185">Reference proteome</keyword>
<gene>
    <name evidence="3" type="ORF">RFULGI_LOCUS2260</name>
</gene>
<dbReference type="InterPro" id="IPR001810">
    <property type="entry name" value="F-box_dom"/>
</dbReference>
<evidence type="ECO:0000259" key="2">
    <source>
        <dbReference type="PROSITE" id="PS50181"/>
    </source>
</evidence>
<dbReference type="Gene3D" id="1.20.1280.50">
    <property type="match status" value="1"/>
</dbReference>
<proteinExistence type="predicted"/>
<evidence type="ECO:0000313" key="3">
    <source>
        <dbReference type="EMBL" id="CAG8497092.1"/>
    </source>
</evidence>
<comment type="caution">
    <text evidence="3">The sequence shown here is derived from an EMBL/GenBank/DDBJ whole genome shotgun (WGS) entry which is preliminary data.</text>
</comment>
<organism evidence="3 4">
    <name type="scientific">Racocetra fulgida</name>
    <dbReference type="NCBI Taxonomy" id="60492"/>
    <lineage>
        <taxon>Eukaryota</taxon>
        <taxon>Fungi</taxon>
        <taxon>Fungi incertae sedis</taxon>
        <taxon>Mucoromycota</taxon>
        <taxon>Glomeromycotina</taxon>
        <taxon>Glomeromycetes</taxon>
        <taxon>Diversisporales</taxon>
        <taxon>Gigasporaceae</taxon>
        <taxon>Racocetra</taxon>
    </lineage>
</organism>
<dbReference type="OrthoDB" id="2322499at2759"/>
<evidence type="ECO:0000313" key="4">
    <source>
        <dbReference type="Proteomes" id="UP000789396"/>
    </source>
</evidence>
<dbReference type="EMBL" id="CAJVPZ010001658">
    <property type="protein sequence ID" value="CAG8497092.1"/>
    <property type="molecule type" value="Genomic_DNA"/>
</dbReference>
<feature type="region of interest" description="Disordered" evidence="1">
    <location>
        <begin position="1"/>
        <end position="25"/>
    </location>
</feature>
<sequence length="209" mass="25030">MSSSTKRQKSIAPSSKTTTNLTHSPNLLQLPPETFLEISKSLAPVDLLSLSLVCKTFYSDLCCSESITVQEIWRQSRLTYMPFRLMGPPDGMNEREYIRFLIEDKCYFCGTKSRVTRIYWERKDQNDWMYQQYQLRNDLQREIAERRREDVLSRENQRSQRIQDIGDKLDIMCEERDENEEMKYQRSILEKCPSLRRCYTYERPFSERG</sequence>
<dbReference type="Pfam" id="PF00646">
    <property type="entry name" value="F-box"/>
    <property type="match status" value="1"/>
</dbReference>
<dbReference type="PROSITE" id="PS50181">
    <property type="entry name" value="FBOX"/>
    <property type="match status" value="1"/>
</dbReference>
<protein>
    <submittedName>
        <fullName evidence="3">15558_t:CDS:1</fullName>
    </submittedName>
</protein>
<dbReference type="Proteomes" id="UP000789396">
    <property type="component" value="Unassembled WGS sequence"/>
</dbReference>
<dbReference type="InterPro" id="IPR036047">
    <property type="entry name" value="F-box-like_dom_sf"/>
</dbReference>
<dbReference type="SUPFAM" id="SSF81383">
    <property type="entry name" value="F-box domain"/>
    <property type="match status" value="1"/>
</dbReference>
<feature type="domain" description="F-box" evidence="2">
    <location>
        <begin position="24"/>
        <end position="76"/>
    </location>
</feature>
<dbReference type="AlphaFoldDB" id="A0A9N9EX03"/>
<accession>A0A9N9EX03</accession>
<name>A0A9N9EX03_9GLOM</name>